<accession>A0A4Y2ABY7</accession>
<dbReference type="PANTHER" id="PTHR45823">
    <property type="entry name" value="T-SNARE COILED-COIL HOMOLOGY DOMAIN-CONTAINING PROTEIN"/>
    <property type="match status" value="1"/>
</dbReference>
<evidence type="ECO:0000313" key="2">
    <source>
        <dbReference type="Proteomes" id="UP000499080"/>
    </source>
</evidence>
<dbReference type="Proteomes" id="UP000499080">
    <property type="component" value="Unassembled WGS sequence"/>
</dbReference>
<comment type="caution">
    <text evidence="1">The sequence shown here is derived from an EMBL/GenBank/DDBJ whole genome shotgun (WGS) entry which is preliminary data.</text>
</comment>
<reference evidence="1 2" key="1">
    <citation type="journal article" date="2019" name="Sci. Rep.">
        <title>Orb-weaving spider Araneus ventricosus genome elucidates the spidroin gene catalogue.</title>
        <authorList>
            <person name="Kono N."/>
            <person name="Nakamura H."/>
            <person name="Ohtoshi R."/>
            <person name="Moran D.A.P."/>
            <person name="Shinohara A."/>
            <person name="Yoshida Y."/>
            <person name="Fujiwara M."/>
            <person name="Mori M."/>
            <person name="Tomita M."/>
            <person name="Arakawa K."/>
        </authorList>
    </citation>
    <scope>NUCLEOTIDE SEQUENCE [LARGE SCALE GENOMIC DNA]</scope>
</reference>
<keyword evidence="2" id="KW-1185">Reference proteome</keyword>
<dbReference type="OrthoDB" id="8300685at2759"/>
<gene>
    <name evidence="1" type="ORF">AVEN_12817_1</name>
</gene>
<evidence type="ECO:0000313" key="1">
    <source>
        <dbReference type="EMBL" id="GBL77200.1"/>
    </source>
</evidence>
<evidence type="ECO:0008006" key="3">
    <source>
        <dbReference type="Google" id="ProtNLM"/>
    </source>
</evidence>
<dbReference type="AlphaFoldDB" id="A0A4Y2ABY7"/>
<dbReference type="PANTHER" id="PTHR45823:SF1">
    <property type="entry name" value="T-SNARE COILED-COIL HOMOLOGY DOMAIN-CONTAINING PROTEIN"/>
    <property type="match status" value="1"/>
</dbReference>
<protein>
    <recommendedName>
        <fullName evidence="3">Retrotransposon gag domain-containing protein</fullName>
    </recommendedName>
</protein>
<proteinExistence type="predicted"/>
<organism evidence="1 2">
    <name type="scientific">Araneus ventricosus</name>
    <name type="common">Orbweaver spider</name>
    <name type="synonym">Epeira ventricosa</name>
    <dbReference type="NCBI Taxonomy" id="182803"/>
    <lineage>
        <taxon>Eukaryota</taxon>
        <taxon>Metazoa</taxon>
        <taxon>Ecdysozoa</taxon>
        <taxon>Arthropoda</taxon>
        <taxon>Chelicerata</taxon>
        <taxon>Arachnida</taxon>
        <taxon>Araneae</taxon>
        <taxon>Araneomorphae</taxon>
        <taxon>Entelegynae</taxon>
        <taxon>Araneoidea</taxon>
        <taxon>Araneidae</taxon>
        <taxon>Araneus</taxon>
    </lineage>
</organism>
<sequence length="148" mass="17018">MEDKLEKLFSMMEEMKTGLGKKMEAGQEGTRENGTRISWTVFKTQFDVVSSTQGWADFVKASQRVSFLSGSAVEILLGILADKLTDLTTIEKALEYRFGDSHLTKFYRAELKTRRQKSGESLRVFAADVERLMSLSYAEYPFWMFRKV</sequence>
<name>A0A4Y2ABY7_ARAVE</name>
<dbReference type="EMBL" id="BGPR01000011">
    <property type="protein sequence ID" value="GBL77200.1"/>
    <property type="molecule type" value="Genomic_DNA"/>
</dbReference>